<proteinExistence type="predicted"/>
<evidence type="ECO:0000313" key="4">
    <source>
        <dbReference type="Proteomes" id="UP000800035"/>
    </source>
</evidence>
<dbReference type="PROSITE" id="PS00108">
    <property type="entry name" value="PROTEIN_KINASE_ST"/>
    <property type="match status" value="1"/>
</dbReference>
<dbReference type="SUPFAM" id="SSF56112">
    <property type="entry name" value="Protein kinase-like (PK-like)"/>
    <property type="match status" value="1"/>
</dbReference>
<dbReference type="GO" id="GO:0005524">
    <property type="term" value="F:ATP binding"/>
    <property type="evidence" value="ECO:0007669"/>
    <property type="project" value="InterPro"/>
</dbReference>
<organism evidence="3 4">
    <name type="scientific">Byssothecium circinans</name>
    <dbReference type="NCBI Taxonomy" id="147558"/>
    <lineage>
        <taxon>Eukaryota</taxon>
        <taxon>Fungi</taxon>
        <taxon>Dikarya</taxon>
        <taxon>Ascomycota</taxon>
        <taxon>Pezizomycotina</taxon>
        <taxon>Dothideomycetes</taxon>
        <taxon>Pleosporomycetidae</taxon>
        <taxon>Pleosporales</taxon>
        <taxon>Massarineae</taxon>
        <taxon>Massarinaceae</taxon>
        <taxon>Byssothecium</taxon>
    </lineage>
</organism>
<dbReference type="InterPro" id="IPR053235">
    <property type="entry name" value="Ser_Thr_kinase"/>
</dbReference>
<dbReference type="Proteomes" id="UP000800035">
    <property type="component" value="Unassembled WGS sequence"/>
</dbReference>
<evidence type="ECO:0000259" key="2">
    <source>
        <dbReference type="PROSITE" id="PS50011"/>
    </source>
</evidence>
<dbReference type="InterPro" id="IPR008271">
    <property type="entry name" value="Ser/Thr_kinase_AS"/>
</dbReference>
<name>A0A6A5UCS2_9PLEO</name>
<keyword evidence="3" id="KW-0808">Transferase</keyword>
<dbReference type="PROSITE" id="PS50011">
    <property type="entry name" value="PROTEIN_KINASE_DOM"/>
    <property type="match status" value="1"/>
</dbReference>
<dbReference type="GO" id="GO:0004674">
    <property type="term" value="F:protein serine/threonine kinase activity"/>
    <property type="evidence" value="ECO:0007669"/>
    <property type="project" value="TreeGrafter"/>
</dbReference>
<dbReference type="InterPro" id="IPR056002">
    <property type="entry name" value="DUF7580"/>
</dbReference>
<keyword evidence="3" id="KW-0418">Kinase</keyword>
<dbReference type="EMBL" id="ML976979">
    <property type="protein sequence ID" value="KAF1962110.1"/>
    <property type="molecule type" value="Genomic_DNA"/>
</dbReference>
<sequence>MPPTPVSRDERIIRGVAKTSHSASGAPRVTSNLDLCGCVKEALSRRFRLKVSYDGSAMWETTTGTDRIDKKDILSSLVRLSHFLQEGYTTSTSADDRYIRRGERRRLQCLLTMGMLYLYRSNWFKTIWDAEYIEFNRTALPTQFSKPYAFGSLASDGSTEGNSDSSSCDEEDMGTFMAKFGLLLLQIECRQRLRLNEEELDDECGIEMALDRYLKERAGEVEDPIANVLWNCLGFIKLVEQVEHPSITSEDMKERLVIMEEIFLPLKENLEINFGAIAAEIPGIIQGHWDPDPLLFKHQQEDGNDEWAALSPPDVPTPNLPPDLPKISDTTSIPNGEPKEIIIDHLQVVNAGVHVDVPEAPPHEVYSEDSAVPWKLITFLGNGLWTRVEEVEPTAQNPAVRGGLAGYVRKVVRNTGLPRDRAKRLASLEQEVRIMASLSHRHVVRLHATYTLKNDFAMIMSPKADATLRDYLELNPRPDQNSPVYHWFGCLASTFAYLHAQTRKIRHRDVKPTNILVKGSQIFVSDFGISKDMWDDLTSTSGPVDARSWMYCAPEVAAEDTRGRSSDIFSLGCVFLEMATNLLWKHGGSIAKLHGIIRVENRMAYHSSLDRVLWWIVTMHRSCSQTDPCPSSPAPRKKTPPFLE</sequence>
<keyword evidence="4" id="KW-1185">Reference proteome</keyword>
<dbReference type="InterPro" id="IPR000719">
    <property type="entry name" value="Prot_kinase_dom"/>
</dbReference>
<dbReference type="CDD" id="cd00180">
    <property type="entry name" value="PKc"/>
    <property type="match status" value="1"/>
</dbReference>
<feature type="region of interest" description="Disordered" evidence="1">
    <location>
        <begin position="623"/>
        <end position="644"/>
    </location>
</feature>
<dbReference type="SMART" id="SM00220">
    <property type="entry name" value="S_TKc"/>
    <property type="match status" value="1"/>
</dbReference>
<dbReference type="PANTHER" id="PTHR24361:SF613">
    <property type="entry name" value="NUCLEAR RECEPTOR-BINDING PROTEIN-RELATED"/>
    <property type="match status" value="1"/>
</dbReference>
<dbReference type="Gene3D" id="1.10.510.10">
    <property type="entry name" value="Transferase(Phosphotransferase) domain 1"/>
    <property type="match status" value="1"/>
</dbReference>
<feature type="domain" description="Protein kinase" evidence="2">
    <location>
        <begin position="374"/>
        <end position="644"/>
    </location>
</feature>
<evidence type="ECO:0000256" key="1">
    <source>
        <dbReference type="SAM" id="MobiDB-lite"/>
    </source>
</evidence>
<dbReference type="PANTHER" id="PTHR24361">
    <property type="entry name" value="MITOGEN-ACTIVATED KINASE KINASE KINASE"/>
    <property type="match status" value="1"/>
</dbReference>
<reference evidence="3" key="1">
    <citation type="journal article" date="2020" name="Stud. Mycol.">
        <title>101 Dothideomycetes genomes: a test case for predicting lifestyles and emergence of pathogens.</title>
        <authorList>
            <person name="Haridas S."/>
            <person name="Albert R."/>
            <person name="Binder M."/>
            <person name="Bloem J."/>
            <person name="Labutti K."/>
            <person name="Salamov A."/>
            <person name="Andreopoulos B."/>
            <person name="Baker S."/>
            <person name="Barry K."/>
            <person name="Bills G."/>
            <person name="Bluhm B."/>
            <person name="Cannon C."/>
            <person name="Castanera R."/>
            <person name="Culley D."/>
            <person name="Daum C."/>
            <person name="Ezra D."/>
            <person name="Gonzalez J."/>
            <person name="Henrissat B."/>
            <person name="Kuo A."/>
            <person name="Liang C."/>
            <person name="Lipzen A."/>
            <person name="Lutzoni F."/>
            <person name="Magnuson J."/>
            <person name="Mondo S."/>
            <person name="Nolan M."/>
            <person name="Ohm R."/>
            <person name="Pangilinan J."/>
            <person name="Park H.-J."/>
            <person name="Ramirez L."/>
            <person name="Alfaro M."/>
            <person name="Sun H."/>
            <person name="Tritt A."/>
            <person name="Yoshinaga Y."/>
            <person name="Zwiers L.-H."/>
            <person name="Turgeon B."/>
            <person name="Goodwin S."/>
            <person name="Spatafora J."/>
            <person name="Crous P."/>
            <person name="Grigoriev I."/>
        </authorList>
    </citation>
    <scope>NUCLEOTIDE SEQUENCE</scope>
    <source>
        <strain evidence="3">CBS 675.92</strain>
    </source>
</reference>
<gene>
    <name evidence="3" type="ORF">CC80DRAFT_154151</name>
</gene>
<evidence type="ECO:0000313" key="3">
    <source>
        <dbReference type="EMBL" id="KAF1962110.1"/>
    </source>
</evidence>
<protein>
    <submittedName>
        <fullName evidence="3">Kinase-like protein</fullName>
    </submittedName>
</protein>
<dbReference type="OrthoDB" id="4062651at2759"/>
<dbReference type="Gene3D" id="3.30.200.20">
    <property type="entry name" value="Phosphorylase Kinase, domain 1"/>
    <property type="match status" value="1"/>
</dbReference>
<dbReference type="AlphaFoldDB" id="A0A6A5UCS2"/>
<dbReference type="Pfam" id="PF00069">
    <property type="entry name" value="Pkinase"/>
    <property type="match status" value="1"/>
</dbReference>
<feature type="compositionally biased region" description="Basic residues" evidence="1">
    <location>
        <begin position="635"/>
        <end position="644"/>
    </location>
</feature>
<dbReference type="GO" id="GO:0005737">
    <property type="term" value="C:cytoplasm"/>
    <property type="evidence" value="ECO:0007669"/>
    <property type="project" value="TreeGrafter"/>
</dbReference>
<accession>A0A6A5UCS2</accession>
<dbReference type="Pfam" id="PF24476">
    <property type="entry name" value="DUF7580"/>
    <property type="match status" value="1"/>
</dbReference>
<dbReference type="InterPro" id="IPR011009">
    <property type="entry name" value="Kinase-like_dom_sf"/>
</dbReference>